<reference evidence="2" key="1">
    <citation type="submission" date="2018-11" db="EMBL/GenBank/DDBJ databases">
        <authorList>
            <consortium name="Pathogen Informatics"/>
        </authorList>
    </citation>
    <scope>NUCLEOTIDE SEQUENCE</scope>
</reference>
<feature type="compositionally biased region" description="Basic and acidic residues" evidence="1">
    <location>
        <begin position="112"/>
        <end position="126"/>
    </location>
</feature>
<feature type="region of interest" description="Disordered" evidence="1">
    <location>
        <begin position="109"/>
        <end position="133"/>
    </location>
</feature>
<dbReference type="Proteomes" id="UP000784294">
    <property type="component" value="Unassembled WGS sequence"/>
</dbReference>
<proteinExistence type="predicted"/>
<name>A0A448WHD5_9PLAT</name>
<comment type="caution">
    <text evidence="2">The sequence shown here is derived from an EMBL/GenBank/DDBJ whole genome shotgun (WGS) entry which is preliminary data.</text>
</comment>
<gene>
    <name evidence="2" type="ORF">PXEA_LOCUS5181</name>
</gene>
<accession>A0A448WHD5</accession>
<protein>
    <recommendedName>
        <fullName evidence="4">Reverse transcriptase domain-containing protein</fullName>
    </recommendedName>
</protein>
<organism evidence="2 3">
    <name type="scientific">Protopolystoma xenopodis</name>
    <dbReference type="NCBI Taxonomy" id="117903"/>
    <lineage>
        <taxon>Eukaryota</taxon>
        <taxon>Metazoa</taxon>
        <taxon>Spiralia</taxon>
        <taxon>Lophotrochozoa</taxon>
        <taxon>Platyhelminthes</taxon>
        <taxon>Monogenea</taxon>
        <taxon>Polyopisthocotylea</taxon>
        <taxon>Polystomatidea</taxon>
        <taxon>Polystomatidae</taxon>
        <taxon>Protopolystoma</taxon>
    </lineage>
</organism>
<keyword evidence="3" id="KW-1185">Reference proteome</keyword>
<sequence length="133" mass="15884">MNKYLDFPWDRPLLANLYMNKLEENFKMSPSKPEMLMLYLDDYFALWSHGIEKLKELMKFGNQIDEKIKFTIEIEEGERLRFLDVEVIRSNVQKEVICRYNTQFPVPLQPQAKDKNEEDVHQKHTNDGCGILE</sequence>
<evidence type="ECO:0000313" key="2">
    <source>
        <dbReference type="EMBL" id="VEL11741.1"/>
    </source>
</evidence>
<dbReference type="AlphaFoldDB" id="A0A448WHD5"/>
<dbReference type="PANTHER" id="PTHR21301">
    <property type="entry name" value="REVERSE TRANSCRIPTASE"/>
    <property type="match status" value="1"/>
</dbReference>
<evidence type="ECO:0000256" key="1">
    <source>
        <dbReference type="SAM" id="MobiDB-lite"/>
    </source>
</evidence>
<dbReference type="OrthoDB" id="10018421at2759"/>
<evidence type="ECO:0000313" key="3">
    <source>
        <dbReference type="Proteomes" id="UP000784294"/>
    </source>
</evidence>
<dbReference type="PANTHER" id="PTHR21301:SF10">
    <property type="entry name" value="REVERSE TRANSCRIPTASE DOMAIN-CONTAINING PROTEIN"/>
    <property type="match status" value="1"/>
</dbReference>
<evidence type="ECO:0008006" key="4">
    <source>
        <dbReference type="Google" id="ProtNLM"/>
    </source>
</evidence>
<dbReference type="EMBL" id="CAAALY010012694">
    <property type="protein sequence ID" value="VEL11741.1"/>
    <property type="molecule type" value="Genomic_DNA"/>
</dbReference>